<evidence type="ECO:0000313" key="2">
    <source>
        <dbReference type="Proteomes" id="UP001222325"/>
    </source>
</evidence>
<dbReference type="Proteomes" id="UP001222325">
    <property type="component" value="Unassembled WGS sequence"/>
</dbReference>
<evidence type="ECO:0000313" key="1">
    <source>
        <dbReference type="EMBL" id="KAJ7080400.1"/>
    </source>
</evidence>
<dbReference type="EMBL" id="JARJCN010000055">
    <property type="protein sequence ID" value="KAJ7080400.1"/>
    <property type="molecule type" value="Genomic_DNA"/>
</dbReference>
<dbReference type="InterPro" id="IPR016712">
    <property type="entry name" value="Rbsml_bS1m-like"/>
</dbReference>
<reference evidence="1" key="1">
    <citation type="submission" date="2023-03" db="EMBL/GenBank/DDBJ databases">
        <title>Massive genome expansion in bonnet fungi (Mycena s.s.) driven by repeated elements and novel gene families across ecological guilds.</title>
        <authorList>
            <consortium name="Lawrence Berkeley National Laboratory"/>
            <person name="Harder C.B."/>
            <person name="Miyauchi S."/>
            <person name="Viragh M."/>
            <person name="Kuo A."/>
            <person name="Thoen E."/>
            <person name="Andreopoulos B."/>
            <person name="Lu D."/>
            <person name="Skrede I."/>
            <person name="Drula E."/>
            <person name="Henrissat B."/>
            <person name="Morin E."/>
            <person name="Kohler A."/>
            <person name="Barry K."/>
            <person name="LaButti K."/>
            <person name="Morin E."/>
            <person name="Salamov A."/>
            <person name="Lipzen A."/>
            <person name="Mereny Z."/>
            <person name="Hegedus B."/>
            <person name="Baldrian P."/>
            <person name="Stursova M."/>
            <person name="Weitz H."/>
            <person name="Taylor A."/>
            <person name="Grigoriev I.V."/>
            <person name="Nagy L.G."/>
            <person name="Martin F."/>
            <person name="Kauserud H."/>
        </authorList>
    </citation>
    <scope>NUCLEOTIDE SEQUENCE</scope>
    <source>
        <strain evidence="1">CBHHK173m</strain>
    </source>
</reference>
<organism evidence="1 2">
    <name type="scientific">Mycena belliarum</name>
    <dbReference type="NCBI Taxonomy" id="1033014"/>
    <lineage>
        <taxon>Eukaryota</taxon>
        <taxon>Fungi</taxon>
        <taxon>Dikarya</taxon>
        <taxon>Basidiomycota</taxon>
        <taxon>Agaricomycotina</taxon>
        <taxon>Agaricomycetes</taxon>
        <taxon>Agaricomycetidae</taxon>
        <taxon>Agaricales</taxon>
        <taxon>Marasmiineae</taxon>
        <taxon>Mycenaceae</taxon>
        <taxon>Mycena</taxon>
    </lineage>
</organism>
<gene>
    <name evidence="1" type="ORF">B0H15DRAFT_486324</name>
</gene>
<dbReference type="AlphaFoldDB" id="A0AAD6XK50"/>
<keyword evidence="2" id="KW-1185">Reference proteome</keyword>
<comment type="caution">
    <text evidence="1">The sequence shown here is derived from an EMBL/GenBank/DDBJ whole genome shotgun (WGS) entry which is preliminary data.</text>
</comment>
<proteinExistence type="predicted"/>
<sequence>MALASHASTSALTAATREIPSSPFAQLLRQSRFATYDPLIRKTYTSPKQFVERGYWGVKRPLTMRKRNSFMTIRQWEARQHYTEWDNSEDETRFIRRIEELNIRPGQSANSKWAQTLGPAKNTWLVDSEFAPHPWDHPLEEPKESQRSKIALSSLGLRGEGGYGKDGLRRTRMGVIPNVTSMTPKQFERYLKKLRALRPAFADYIKRESESRAPGAAFLKEKSLAQIAQVPNTDHHRLFLAQHTETQYASTKRIQPQPHRAGGLLYSHPAPLDTFFHTSPKPGIVLSVRKDAGRYSTNQSMKDYLASFAGIAAVLPERQAQGKEPLLNPGVERERWPNAAVELRPTKFALNSVPHVVGPDYEGLTGVRVALQVTAHIDTANYENPYPPGSRMYAAHQGFGAAAPRGADIARGVGASAGPAVAQPGSARARFAAQRSLTNAPMPLKAAYPGSLPRAPISPVAVGILPNVQQQADNRKTLGMLSDLLNLGSRKGKGDDDPL</sequence>
<accession>A0AAD6XK50</accession>
<dbReference type="PANTHER" id="PTHR28058">
    <property type="entry name" value="37S RIBOSOMAL PROTEIN MRP51, MITOCHONDRIAL"/>
    <property type="match status" value="1"/>
</dbReference>
<dbReference type="PANTHER" id="PTHR28058:SF1">
    <property type="entry name" value="SMALL RIBOSOMAL SUBUNIT PROTEIN BS1M"/>
    <property type="match status" value="1"/>
</dbReference>
<name>A0AAD6XK50_9AGAR</name>
<protein>
    <submittedName>
        <fullName evidence="1">Uncharacterized protein</fullName>
    </submittedName>
</protein>